<evidence type="ECO:0000313" key="2">
    <source>
        <dbReference type="EMBL" id="MST78489.1"/>
    </source>
</evidence>
<dbReference type="RefSeq" id="WP_154482630.1">
    <property type="nucleotide sequence ID" value="NZ_VUNF01000031.1"/>
</dbReference>
<accession>A0A6I2U3Z9</accession>
<gene>
    <name evidence="2" type="ORF">FYJ72_12700</name>
</gene>
<sequence>MKNYIAITFILLIQSIACNASIAPNLDAETQKQAIERVKEYCQLMQEVSGNIENIDKIENIYSICENSNVSVFNDLTTSSTKDISANSMPLQQYMMMLTDKFENNIKTSYSGYKYIKYVVQPSPLKEFDAARYAFIKVSKSIESKGIKLKQNLNILVNTTTMKVSSTISEDYEDPQRIYMEALEKFNAGNYNATIPMLKKICDLARFSGRYRAKTMLGWIYAEQKEYEKANKLLRESYQDDPLGSVILASKVLLADDAPAKLINYTEAGQILQKISDIKDKEIPTMHLIAKSAIVDAFDVQKLTFKFIAINEKLATDLISDPNTTNAFKMRGYFTRAFWGISGLGKNGKDTNKKTALLDDILSAADCLNSAGLSKKDYERWDIQISMVHNQISQYLGDKETSAKIIQTMMQKPYCWGFLGMSLISVKKFQEAFNLLRQAADYGDAFAAYIMSLSYLPTHIPLKEFEQDFINQTKRSRDERALQNWKLFVNYLLSKQSQNDKSYDEFLKWNKKAIDLGEINAKEDYAYFEASGEIPSLKRNIPHALELACSAAALGLRSQSYKFAQTRSYTLWHEIDE</sequence>
<dbReference type="SUPFAM" id="SSF81901">
    <property type="entry name" value="HCP-like"/>
    <property type="match status" value="1"/>
</dbReference>
<evidence type="ECO:0000313" key="3">
    <source>
        <dbReference type="Proteomes" id="UP000450161"/>
    </source>
</evidence>
<dbReference type="Gene3D" id="1.25.40.10">
    <property type="entry name" value="Tetratricopeptide repeat domain"/>
    <property type="match status" value="2"/>
</dbReference>
<dbReference type="Proteomes" id="UP000450161">
    <property type="component" value="Unassembled WGS sequence"/>
</dbReference>
<dbReference type="InterPro" id="IPR011990">
    <property type="entry name" value="TPR-like_helical_dom_sf"/>
</dbReference>
<name>A0A6I2U3Z9_9BACT</name>
<comment type="caution">
    <text evidence="2">The sequence shown here is derived from an EMBL/GenBank/DDBJ whole genome shotgun (WGS) entry which is preliminary data.</text>
</comment>
<keyword evidence="1" id="KW-0732">Signal</keyword>
<evidence type="ECO:0000256" key="1">
    <source>
        <dbReference type="SAM" id="SignalP"/>
    </source>
</evidence>
<dbReference type="EMBL" id="VUNF01000031">
    <property type="protein sequence ID" value="MST78489.1"/>
    <property type="molecule type" value="Genomic_DNA"/>
</dbReference>
<feature type="signal peptide" evidence="1">
    <location>
        <begin position="1"/>
        <end position="20"/>
    </location>
</feature>
<proteinExistence type="predicted"/>
<feature type="chain" id="PRO_5026258138" evidence="1">
    <location>
        <begin position="21"/>
        <end position="577"/>
    </location>
</feature>
<organism evidence="2 3">
    <name type="scientific">Segatella copri</name>
    <dbReference type="NCBI Taxonomy" id="165179"/>
    <lineage>
        <taxon>Bacteria</taxon>
        <taxon>Pseudomonadati</taxon>
        <taxon>Bacteroidota</taxon>
        <taxon>Bacteroidia</taxon>
        <taxon>Bacteroidales</taxon>
        <taxon>Prevotellaceae</taxon>
        <taxon>Segatella</taxon>
    </lineage>
</organism>
<reference evidence="2 3" key="1">
    <citation type="submission" date="2019-08" db="EMBL/GenBank/DDBJ databases">
        <title>In-depth cultivation of the pig gut microbiome towards novel bacterial diversity and tailored functional studies.</title>
        <authorList>
            <person name="Wylensek D."/>
            <person name="Hitch T.C.A."/>
            <person name="Clavel T."/>
        </authorList>
    </citation>
    <scope>NUCLEOTIDE SEQUENCE [LARGE SCALE GENOMIC DNA]</scope>
    <source>
        <strain evidence="2 3">LKV-178-WT-2C</strain>
    </source>
</reference>
<protein>
    <submittedName>
        <fullName evidence="2">Tetratricopeptide repeat protein</fullName>
    </submittedName>
</protein>
<dbReference type="SUPFAM" id="SSF48452">
    <property type="entry name" value="TPR-like"/>
    <property type="match status" value="1"/>
</dbReference>
<dbReference type="AlphaFoldDB" id="A0A6I2U3Z9"/>